<dbReference type="EMBL" id="JAEHFL010000011">
    <property type="protein sequence ID" value="MBK3428461.1"/>
    <property type="molecule type" value="Genomic_DNA"/>
</dbReference>
<evidence type="ECO:0000259" key="5">
    <source>
        <dbReference type="PROSITE" id="PS51109"/>
    </source>
</evidence>
<dbReference type="SUPFAM" id="SSF53955">
    <property type="entry name" value="Lysozyme-like"/>
    <property type="match status" value="1"/>
</dbReference>
<feature type="domain" description="G5" evidence="5">
    <location>
        <begin position="211"/>
        <end position="291"/>
    </location>
</feature>
<dbReference type="Proteomes" id="UP000603369">
    <property type="component" value="Unassembled WGS sequence"/>
</dbReference>
<organism evidence="6 7">
    <name type="scientific">Corynebacterium tuberculostearicum</name>
    <dbReference type="NCBI Taxonomy" id="38304"/>
    <lineage>
        <taxon>Bacteria</taxon>
        <taxon>Bacillati</taxon>
        <taxon>Actinomycetota</taxon>
        <taxon>Actinomycetes</taxon>
        <taxon>Mycobacteriales</taxon>
        <taxon>Corynebacteriaceae</taxon>
        <taxon>Corynebacterium</taxon>
    </lineage>
</organism>
<evidence type="ECO:0000313" key="6">
    <source>
        <dbReference type="EMBL" id="MBK3428461.1"/>
    </source>
</evidence>
<keyword evidence="2" id="KW-0732">Signal</keyword>
<protein>
    <submittedName>
        <fullName evidence="6">Transglycosylase family protein</fullName>
    </submittedName>
</protein>
<keyword evidence="7" id="KW-1185">Reference proteome</keyword>
<evidence type="ECO:0000313" key="7">
    <source>
        <dbReference type="Proteomes" id="UP000603369"/>
    </source>
</evidence>
<dbReference type="GO" id="GO:0016787">
    <property type="term" value="F:hydrolase activity"/>
    <property type="evidence" value="ECO:0007669"/>
    <property type="project" value="UniProtKB-KW"/>
</dbReference>
<dbReference type="InterPro" id="IPR011098">
    <property type="entry name" value="G5_dom"/>
</dbReference>
<proteinExistence type="inferred from homology"/>
<evidence type="ECO:0000256" key="2">
    <source>
        <dbReference type="ARBA" id="ARBA00022729"/>
    </source>
</evidence>
<dbReference type="InterPro" id="IPR010618">
    <property type="entry name" value="RPF"/>
</dbReference>
<comment type="caution">
    <text evidence="6">The sequence shown here is derived from an EMBL/GenBank/DDBJ whole genome shotgun (WGS) entry which is preliminary data.</text>
</comment>
<accession>A0A8I1I0G7</accession>
<dbReference type="CDD" id="cd13925">
    <property type="entry name" value="RPF"/>
    <property type="match status" value="1"/>
</dbReference>
<gene>
    <name evidence="6" type="ORF">JDP02_08065</name>
</gene>
<feature type="region of interest" description="Disordered" evidence="4">
    <location>
        <begin position="285"/>
        <end position="309"/>
    </location>
</feature>
<evidence type="ECO:0000256" key="3">
    <source>
        <dbReference type="ARBA" id="ARBA00022801"/>
    </source>
</evidence>
<dbReference type="SMART" id="SM01208">
    <property type="entry name" value="G5"/>
    <property type="match status" value="1"/>
</dbReference>
<sequence>MSPHQIKRLNNSRSLPLRLATGGVLGTLAVGGVVAVAAQKDVTVDINGDKVELATFAKDVDGALEAAGVQVSEEDIVSPAPSESVGDGDEISVRTAKPVAVTIDGVQQQLSTTDLTVSDLLGNLDGVVKGASVKSGDADVDEDAQLEEGMDLEVVSPKIVKINDGGKVTYTKIAAKTVEDVLKARNIDVDDDDRVFPSKDTKVTEGMSIKVDQVSTTTYDSEEEFDAEPNFVDDPELEEGTEEVREEGVKGKRVITHKLVMKDGAKESNDVIKEKVTVEPKAATIARGTKKAEEEKPEEGGNSGAAAPAVADGSVWDSIAQCEATGNWAINTGNGFSGGLQFTPSTWAAFGGTEYAPEAWQASREQQIAVAEKVQAAQGWGAWPACTSKLGLR</sequence>
<dbReference type="InterPro" id="IPR023346">
    <property type="entry name" value="Lysozyme-like_dom_sf"/>
</dbReference>
<name>A0A8I1I0G7_9CORY</name>
<reference evidence="6 7" key="1">
    <citation type="submission" date="2020-12" db="EMBL/GenBank/DDBJ databases">
        <title>Draft genome sequence of the commensal strain Corynebacterium tuberculostearicum MFP09/CIP 102622 isolated from human skin.</title>
        <authorList>
            <person name="Boukerb A.M."/>
            <person name="Janvier X."/>
            <person name="Feuilloley M.G.J."/>
            <person name="Groboillot A."/>
        </authorList>
    </citation>
    <scope>NUCLEOTIDE SEQUENCE [LARGE SCALE GENOMIC DNA]</scope>
    <source>
        <strain evidence="6 7">CIP 102622</strain>
    </source>
</reference>
<dbReference type="InterPro" id="IPR007137">
    <property type="entry name" value="DUF348"/>
</dbReference>
<evidence type="ECO:0000256" key="1">
    <source>
        <dbReference type="ARBA" id="ARBA00010830"/>
    </source>
</evidence>
<dbReference type="Pfam" id="PF06737">
    <property type="entry name" value="Transglycosylas"/>
    <property type="match status" value="1"/>
</dbReference>
<evidence type="ECO:0000256" key="4">
    <source>
        <dbReference type="SAM" id="MobiDB-lite"/>
    </source>
</evidence>
<keyword evidence="3" id="KW-0378">Hydrolase</keyword>
<dbReference type="PROSITE" id="PS51109">
    <property type="entry name" value="G5"/>
    <property type="match status" value="1"/>
</dbReference>
<dbReference type="AlphaFoldDB" id="A0A8I1I0G7"/>
<dbReference type="Gene3D" id="1.10.530.10">
    <property type="match status" value="1"/>
</dbReference>
<dbReference type="RefSeq" id="WP_200435991.1">
    <property type="nucleotide sequence ID" value="NZ_CP175764.1"/>
</dbReference>
<dbReference type="Gene3D" id="2.20.230.10">
    <property type="entry name" value="Resuscitation-promoting factor rpfb"/>
    <property type="match status" value="1"/>
</dbReference>
<dbReference type="Pfam" id="PF03990">
    <property type="entry name" value="DUF348"/>
    <property type="match status" value="3"/>
</dbReference>
<comment type="similarity">
    <text evidence="1">Belongs to the transglycosylase family. Rpf subfamily.</text>
</comment>
<dbReference type="Pfam" id="PF07501">
    <property type="entry name" value="G5"/>
    <property type="match status" value="1"/>
</dbReference>